<evidence type="ECO:0000313" key="7">
    <source>
        <dbReference type="Proteomes" id="UP000580839"/>
    </source>
</evidence>
<evidence type="ECO:0000313" key="6">
    <source>
        <dbReference type="EMBL" id="NOT35040.1"/>
    </source>
</evidence>
<dbReference type="InterPro" id="IPR036388">
    <property type="entry name" value="WH-like_DNA-bd_sf"/>
</dbReference>
<accession>A0A849SUI5</accession>
<dbReference type="NCBIfam" id="TIGR02937">
    <property type="entry name" value="sigma70-ECF"/>
    <property type="match status" value="1"/>
</dbReference>
<dbReference type="GO" id="GO:0016987">
    <property type="term" value="F:sigma factor activity"/>
    <property type="evidence" value="ECO:0007669"/>
    <property type="project" value="UniProtKB-KW"/>
</dbReference>
<evidence type="ECO:0000259" key="5">
    <source>
        <dbReference type="Pfam" id="PF07638"/>
    </source>
</evidence>
<protein>
    <submittedName>
        <fullName evidence="6">Sigma-70 family RNA polymerase sigma factor</fullName>
    </submittedName>
</protein>
<organism evidence="6 7">
    <name type="scientific">Eiseniibacteriota bacterium</name>
    <dbReference type="NCBI Taxonomy" id="2212470"/>
    <lineage>
        <taxon>Bacteria</taxon>
        <taxon>Candidatus Eiseniibacteriota</taxon>
    </lineage>
</organism>
<dbReference type="Gene3D" id="1.10.10.10">
    <property type="entry name" value="Winged helix-like DNA-binding domain superfamily/Winged helix DNA-binding domain"/>
    <property type="match status" value="1"/>
</dbReference>
<keyword evidence="2" id="KW-0805">Transcription regulation</keyword>
<dbReference type="InterPro" id="IPR014284">
    <property type="entry name" value="RNA_pol_sigma-70_dom"/>
</dbReference>
<dbReference type="InterPro" id="IPR039425">
    <property type="entry name" value="RNA_pol_sigma-70-like"/>
</dbReference>
<sequence length="191" mass="21448">MHGELTGWIQRMGQGDAAALEKVVQLLYDELRGIARQRLRNERSGHTLSATALVNEAYLRLAHHEKLPSESRTQFLAAASNTMRRVLVDYARARLRHKRGGAAEHISLDEAEPFISEAEADEILALEDALERLSRANPRAAEVVQHRFFSGLTVDEIASHLALSSKTVQRDWIAARAWLRKEVIRGLALPE</sequence>
<evidence type="ECO:0000256" key="4">
    <source>
        <dbReference type="ARBA" id="ARBA00023163"/>
    </source>
</evidence>
<feature type="domain" description="RNA polymerase sigma-70 ECF-like HTH" evidence="5">
    <location>
        <begin position="4"/>
        <end position="183"/>
    </location>
</feature>
<name>A0A849SUI5_UNCEI</name>
<dbReference type="Gene3D" id="1.10.1740.10">
    <property type="match status" value="1"/>
</dbReference>
<evidence type="ECO:0000256" key="2">
    <source>
        <dbReference type="ARBA" id="ARBA00023015"/>
    </source>
</evidence>
<dbReference type="Proteomes" id="UP000580839">
    <property type="component" value="Unassembled WGS sequence"/>
</dbReference>
<reference evidence="6 7" key="1">
    <citation type="submission" date="2020-04" db="EMBL/GenBank/DDBJ databases">
        <title>Metagenomic profiling of ammonia- and methane-oxidizing microorganisms in a Dutch drinking water treatment plant.</title>
        <authorList>
            <person name="Poghosyan L."/>
            <person name="Leucker S."/>
        </authorList>
    </citation>
    <scope>NUCLEOTIDE SEQUENCE [LARGE SCALE GENOMIC DNA]</scope>
    <source>
        <strain evidence="6">S-RSF-IL-03</strain>
    </source>
</reference>
<dbReference type="AlphaFoldDB" id="A0A849SUI5"/>
<evidence type="ECO:0000256" key="1">
    <source>
        <dbReference type="ARBA" id="ARBA00010641"/>
    </source>
</evidence>
<dbReference type="EMBL" id="JABFRW010000166">
    <property type="protein sequence ID" value="NOT35040.1"/>
    <property type="molecule type" value="Genomic_DNA"/>
</dbReference>
<gene>
    <name evidence="6" type="ORF">HOP12_12870</name>
</gene>
<dbReference type="GO" id="GO:0006352">
    <property type="term" value="P:DNA-templated transcription initiation"/>
    <property type="evidence" value="ECO:0007669"/>
    <property type="project" value="InterPro"/>
</dbReference>
<dbReference type="InterPro" id="IPR011517">
    <property type="entry name" value="RNA_pol_sigma70_ECF-like"/>
</dbReference>
<dbReference type="PANTHER" id="PTHR43133">
    <property type="entry name" value="RNA POLYMERASE ECF-TYPE SIGMA FACTO"/>
    <property type="match status" value="1"/>
</dbReference>
<keyword evidence="4" id="KW-0804">Transcription</keyword>
<evidence type="ECO:0000256" key="3">
    <source>
        <dbReference type="ARBA" id="ARBA00023082"/>
    </source>
</evidence>
<dbReference type="PANTHER" id="PTHR43133:SF39">
    <property type="entry name" value="SIMILAR TO RNA POLYMERASE SIGMA-E FACTOR"/>
    <property type="match status" value="1"/>
</dbReference>
<keyword evidence="3" id="KW-0731">Sigma factor</keyword>
<dbReference type="SUPFAM" id="SSF88946">
    <property type="entry name" value="Sigma2 domain of RNA polymerase sigma factors"/>
    <property type="match status" value="1"/>
</dbReference>
<dbReference type="SUPFAM" id="SSF88659">
    <property type="entry name" value="Sigma3 and sigma4 domains of RNA polymerase sigma factors"/>
    <property type="match status" value="1"/>
</dbReference>
<dbReference type="InterPro" id="IPR013324">
    <property type="entry name" value="RNA_pol_sigma_r3/r4-like"/>
</dbReference>
<comment type="similarity">
    <text evidence="1">Belongs to the sigma-70 factor family. ECF subfamily.</text>
</comment>
<dbReference type="Pfam" id="PF07638">
    <property type="entry name" value="Sigma70_ECF"/>
    <property type="match status" value="1"/>
</dbReference>
<comment type="caution">
    <text evidence="6">The sequence shown here is derived from an EMBL/GenBank/DDBJ whole genome shotgun (WGS) entry which is preliminary data.</text>
</comment>
<dbReference type="NCBIfam" id="TIGR02999">
    <property type="entry name" value="Sig-70_X6"/>
    <property type="match status" value="1"/>
</dbReference>
<dbReference type="InterPro" id="IPR053812">
    <property type="entry name" value="HTH_Sigma70_ECF-like"/>
</dbReference>
<dbReference type="InterPro" id="IPR013325">
    <property type="entry name" value="RNA_pol_sigma_r2"/>
</dbReference>
<proteinExistence type="inferred from homology"/>